<dbReference type="OrthoDB" id="268428at2759"/>
<sequence>MNSILTIKHDADKIYELSDNVIMSVSGEAGDTEQFSEYIVGNTKLYGIRNGHELTVNSTAKFTRNELASCLRSR</sequence>
<dbReference type="GO" id="GO:0051603">
    <property type="term" value="P:proteolysis involved in protein catabolic process"/>
    <property type="evidence" value="ECO:0007669"/>
    <property type="project" value="InterPro"/>
</dbReference>
<dbReference type="STRING" id="133412.A0A1R1XGA0"/>
<dbReference type="GO" id="GO:0005839">
    <property type="term" value="C:proteasome core complex"/>
    <property type="evidence" value="ECO:0007669"/>
    <property type="project" value="InterPro"/>
</dbReference>
<evidence type="ECO:0000313" key="1">
    <source>
        <dbReference type="EMBL" id="OMJ13638.1"/>
    </source>
</evidence>
<dbReference type="InterPro" id="IPR029055">
    <property type="entry name" value="Ntn_hydrolases_N"/>
</dbReference>
<dbReference type="Proteomes" id="UP000187283">
    <property type="component" value="Unassembled WGS sequence"/>
</dbReference>
<gene>
    <name evidence="1" type="ORF">AYI70_g8376</name>
</gene>
<dbReference type="Pfam" id="PF00227">
    <property type="entry name" value="Proteasome"/>
    <property type="match status" value="1"/>
</dbReference>
<organism evidence="1 2">
    <name type="scientific">Smittium culicis</name>
    <dbReference type="NCBI Taxonomy" id="133412"/>
    <lineage>
        <taxon>Eukaryota</taxon>
        <taxon>Fungi</taxon>
        <taxon>Fungi incertae sedis</taxon>
        <taxon>Zoopagomycota</taxon>
        <taxon>Kickxellomycotina</taxon>
        <taxon>Harpellomycetes</taxon>
        <taxon>Harpellales</taxon>
        <taxon>Legeriomycetaceae</taxon>
        <taxon>Smittium</taxon>
    </lineage>
</organism>
<dbReference type="SUPFAM" id="SSF56235">
    <property type="entry name" value="N-terminal nucleophile aminohydrolases (Ntn hydrolases)"/>
    <property type="match status" value="1"/>
</dbReference>
<dbReference type="InterPro" id="IPR001353">
    <property type="entry name" value="Proteasome_sua/b"/>
</dbReference>
<dbReference type="Gene3D" id="3.60.20.10">
    <property type="entry name" value="Glutamine Phosphoribosylpyrophosphate, subunit 1, domain 1"/>
    <property type="match status" value="1"/>
</dbReference>
<dbReference type="AlphaFoldDB" id="A0A1R1XGA0"/>
<comment type="caution">
    <text evidence="1">The sequence shown here is derived from an EMBL/GenBank/DDBJ whole genome shotgun (WGS) entry which is preliminary data.</text>
</comment>
<name>A0A1R1XGA0_9FUNG</name>
<proteinExistence type="predicted"/>
<reference evidence="1 2" key="1">
    <citation type="submission" date="2017-01" db="EMBL/GenBank/DDBJ databases">
        <authorList>
            <person name="Mah S.A."/>
            <person name="Swanson W.J."/>
            <person name="Moy G.W."/>
            <person name="Vacquier V.D."/>
        </authorList>
    </citation>
    <scope>NUCLEOTIDE SEQUENCE [LARGE SCALE GENOMIC DNA]</scope>
    <source>
        <strain evidence="1 2">GSMNP</strain>
    </source>
</reference>
<feature type="non-terminal residue" evidence="1">
    <location>
        <position position="74"/>
    </location>
</feature>
<keyword evidence="1" id="KW-0647">Proteasome</keyword>
<evidence type="ECO:0000313" key="2">
    <source>
        <dbReference type="Proteomes" id="UP000187283"/>
    </source>
</evidence>
<keyword evidence="2" id="KW-1185">Reference proteome</keyword>
<protein>
    <submittedName>
        <fullName evidence="1">Proteasome subunit beta type-2</fullName>
    </submittedName>
</protein>
<dbReference type="EMBL" id="LSSN01003407">
    <property type="protein sequence ID" value="OMJ13638.1"/>
    <property type="molecule type" value="Genomic_DNA"/>
</dbReference>
<accession>A0A1R1XGA0</accession>